<dbReference type="AlphaFoldDB" id="A0A5J4VVK3"/>
<dbReference type="OrthoDB" id="286814at2759"/>
<evidence type="ECO:0000313" key="2">
    <source>
        <dbReference type="Proteomes" id="UP000324800"/>
    </source>
</evidence>
<name>A0A5J4VVK3_9EUKA</name>
<protein>
    <recommendedName>
        <fullName evidence="3">Cyclin N-terminal domain-containing protein</fullName>
    </recommendedName>
</protein>
<accession>A0A5J4VVK3</accession>
<evidence type="ECO:0000313" key="1">
    <source>
        <dbReference type="EMBL" id="KAA6386562.1"/>
    </source>
</evidence>
<sequence length="175" mass="20383">MTLEYYTKLQQLEFNSKELLSEGQIVVLSTFLASIIQEFVQGSQIFVTAETTRGLLEFIRFHAQFTLGEMISAMQLMEILLHKSRDVENVDSITADNVGTALVCVCIITQKFLRDKPCQNSWWAKTFKMKLQTLNESEMIILNIIDWKLQISEWSYIHFASRVWKNYQIILNCTN</sequence>
<dbReference type="EMBL" id="SNRW01004749">
    <property type="protein sequence ID" value="KAA6386562.1"/>
    <property type="molecule type" value="Genomic_DNA"/>
</dbReference>
<reference evidence="1 2" key="1">
    <citation type="submission" date="2019-03" db="EMBL/GenBank/DDBJ databases">
        <title>Single cell metagenomics reveals metabolic interactions within the superorganism composed of flagellate Streblomastix strix and complex community of Bacteroidetes bacteria on its surface.</title>
        <authorList>
            <person name="Treitli S.C."/>
            <person name="Kolisko M."/>
            <person name="Husnik F."/>
            <person name="Keeling P."/>
            <person name="Hampl V."/>
        </authorList>
    </citation>
    <scope>NUCLEOTIDE SEQUENCE [LARGE SCALE GENOMIC DNA]</scope>
    <source>
        <strain evidence="1">ST1C</strain>
    </source>
</reference>
<proteinExistence type="predicted"/>
<gene>
    <name evidence="1" type="ORF">EZS28_017910</name>
</gene>
<organism evidence="1 2">
    <name type="scientific">Streblomastix strix</name>
    <dbReference type="NCBI Taxonomy" id="222440"/>
    <lineage>
        <taxon>Eukaryota</taxon>
        <taxon>Metamonada</taxon>
        <taxon>Preaxostyla</taxon>
        <taxon>Oxymonadida</taxon>
        <taxon>Streblomastigidae</taxon>
        <taxon>Streblomastix</taxon>
    </lineage>
</organism>
<comment type="caution">
    <text evidence="1">The sequence shown here is derived from an EMBL/GenBank/DDBJ whole genome shotgun (WGS) entry which is preliminary data.</text>
</comment>
<dbReference type="Proteomes" id="UP000324800">
    <property type="component" value="Unassembled WGS sequence"/>
</dbReference>
<evidence type="ECO:0008006" key="3">
    <source>
        <dbReference type="Google" id="ProtNLM"/>
    </source>
</evidence>
<dbReference type="Gene3D" id="1.10.472.10">
    <property type="entry name" value="Cyclin-like"/>
    <property type="match status" value="1"/>
</dbReference>